<evidence type="ECO:0000256" key="2">
    <source>
        <dbReference type="ARBA" id="ARBA00022840"/>
    </source>
</evidence>
<evidence type="ECO:0000259" key="4">
    <source>
        <dbReference type="SMART" id="SM00382"/>
    </source>
</evidence>
<dbReference type="NCBIfam" id="NF041492">
    <property type="entry name" value="MobF"/>
    <property type="match status" value="1"/>
</dbReference>
<evidence type="ECO:0000256" key="3">
    <source>
        <dbReference type="SAM" id="MobiDB-lite"/>
    </source>
</evidence>
<accession>A0ABU0HTV1</accession>
<evidence type="ECO:0000313" key="6">
    <source>
        <dbReference type="Proteomes" id="UP001236369"/>
    </source>
</evidence>
<feature type="domain" description="AAA+ ATPase" evidence="4">
    <location>
        <begin position="466"/>
        <end position="708"/>
    </location>
</feature>
<dbReference type="Proteomes" id="UP001236369">
    <property type="component" value="Unassembled WGS sequence"/>
</dbReference>
<keyword evidence="6" id="KW-1185">Reference proteome</keyword>
<dbReference type="RefSeq" id="WP_238247226.1">
    <property type="nucleotide sequence ID" value="NZ_BPQX01000006.1"/>
</dbReference>
<dbReference type="Gene3D" id="3.40.50.300">
    <property type="entry name" value="P-loop containing nucleotide triphosphate hydrolases"/>
    <property type="match status" value="2"/>
</dbReference>
<dbReference type="Pfam" id="PF13604">
    <property type="entry name" value="AAA_30"/>
    <property type="match status" value="1"/>
</dbReference>
<feature type="compositionally biased region" description="Basic and acidic residues" evidence="3">
    <location>
        <begin position="316"/>
        <end position="334"/>
    </location>
</feature>
<dbReference type="PANTHER" id="PTHR43788">
    <property type="entry name" value="DNA2/NAM7 HELICASE FAMILY MEMBER"/>
    <property type="match status" value="1"/>
</dbReference>
<evidence type="ECO:0000313" key="5">
    <source>
        <dbReference type="EMBL" id="MDQ0445273.1"/>
    </source>
</evidence>
<protein>
    <submittedName>
        <fullName evidence="5">Conjugative relaxase-like TrwC/TraI family protein</fullName>
    </submittedName>
</protein>
<dbReference type="InterPro" id="IPR014862">
    <property type="entry name" value="TrwC"/>
</dbReference>
<gene>
    <name evidence="5" type="ORF">QO016_004802</name>
</gene>
<dbReference type="SMART" id="SM00382">
    <property type="entry name" value="AAA"/>
    <property type="match status" value="1"/>
</dbReference>
<dbReference type="Gene3D" id="2.30.30.940">
    <property type="match status" value="1"/>
</dbReference>
<proteinExistence type="predicted"/>
<dbReference type="PANTHER" id="PTHR43788:SF6">
    <property type="entry name" value="DNA HELICASE B"/>
    <property type="match status" value="1"/>
</dbReference>
<dbReference type="InterPro" id="IPR027417">
    <property type="entry name" value="P-loop_NTPase"/>
</dbReference>
<dbReference type="SUPFAM" id="SSF55464">
    <property type="entry name" value="Origin of replication-binding domain, RBD-like"/>
    <property type="match status" value="1"/>
</dbReference>
<dbReference type="Pfam" id="PF08751">
    <property type="entry name" value="TrwC"/>
    <property type="match status" value="1"/>
</dbReference>
<dbReference type="SUPFAM" id="SSF52540">
    <property type="entry name" value="P-loop containing nucleoside triphosphate hydrolases"/>
    <property type="match status" value="1"/>
</dbReference>
<feature type="region of interest" description="Disordered" evidence="3">
    <location>
        <begin position="316"/>
        <end position="344"/>
    </location>
</feature>
<dbReference type="CDD" id="cd17933">
    <property type="entry name" value="DEXSc_RecD-like"/>
    <property type="match status" value="1"/>
</dbReference>
<dbReference type="EMBL" id="JAUSVV010000024">
    <property type="protein sequence ID" value="MDQ0445273.1"/>
    <property type="molecule type" value="Genomic_DNA"/>
</dbReference>
<name>A0ABU0HTV1_9HYPH</name>
<dbReference type="InterPro" id="IPR050534">
    <property type="entry name" value="Coronavir_polyprotein_1ab"/>
</dbReference>
<dbReference type="InterPro" id="IPR003593">
    <property type="entry name" value="AAA+_ATPase"/>
</dbReference>
<evidence type="ECO:0000256" key="1">
    <source>
        <dbReference type="ARBA" id="ARBA00022741"/>
    </source>
</evidence>
<keyword evidence="2" id="KW-0067">ATP-binding</keyword>
<keyword evidence="1" id="KW-0547">Nucleotide-binding</keyword>
<reference evidence="5 6" key="1">
    <citation type="submission" date="2023-07" db="EMBL/GenBank/DDBJ databases">
        <title>Genomic Encyclopedia of Type Strains, Phase IV (KMG-IV): sequencing the most valuable type-strain genomes for metagenomic binning, comparative biology and taxonomic classification.</title>
        <authorList>
            <person name="Goeker M."/>
        </authorList>
    </citation>
    <scope>NUCLEOTIDE SEQUENCE [LARGE SCALE GENOMIC DNA]</scope>
    <source>
        <strain evidence="5 6">DSM 19562</strain>
    </source>
</reference>
<organism evidence="5 6">
    <name type="scientific">Methylobacterium persicinum</name>
    <dbReference type="NCBI Taxonomy" id="374426"/>
    <lineage>
        <taxon>Bacteria</taxon>
        <taxon>Pseudomonadati</taxon>
        <taxon>Pseudomonadota</taxon>
        <taxon>Alphaproteobacteria</taxon>
        <taxon>Hyphomicrobiales</taxon>
        <taxon>Methylobacteriaceae</taxon>
        <taxon>Methylobacterium</taxon>
    </lineage>
</organism>
<comment type="caution">
    <text evidence="5">The sequence shown here is derived from an EMBL/GenBank/DDBJ whole genome shotgun (WGS) entry which is preliminary data.</text>
</comment>
<sequence length="988" mass="105693">MTASLHRLGAGPAAGLYYTNDSQREARPDRRDEYYAKDGDGVWWSSGGTVVRHGAAIDAASFRDLCAGYHPGTGKALVRGAGAGHWAGQDCTLTPGKSVSVLWMAGTPEQRVAIEAAHRAAVERALAFVAAEGLISVRTGAGGVEHHRPSDIIVGRFDHSTTREGDPNIHTHCVFLNVAGSPPNVAAGRYKNLRHLTIEVERLYEYKLVVGAAYRAALAEGLREHFGLRYREAGRGQWEVAGLPKVALETFSKRSEQIQEYAGAGATSAQREVAALATRRGKDTLPTGPELEARWRNELAGLDLDPWHGARHPELSAEHEQAVADARDERRETPFDPPEIPGDGPVARAASALFRHESVLARKDLLQRALEFAGVQGLGVDAVEAELARFERDGTLMPLALAESVPGASACWTSPGIAACEALMLRAADQLQEQVWITPEAVATALASAAHLSPEQGAAVREAAGPDGVSLLHAGAGTGKTTTAKALVDAALACNMTVVGLAPSWTAADELSAATGIPAQAIAYWRHARARNSDQAAARCPSPSLPSSPAPLLDARTLVLVDEAGMVSTRDLEAVLSAAQAAGAKVVLIGDRRQLASVGGASALRAVAEVAGRSAVLEQVRRQAVAWQRAASVVMARGDAEAGLRAYVSNDRVELVSGVEAAQVRVIALWSEQRAAHGGDVLIVTRRNADAAALNARARAVLRAEGQLGPDVIALPSRNRADEAVPLALALGDTLRFGESLPHLGVRNGNRARVEAIVTDPAGETRLCLRLEDGRVLEEPWQRLARAPLFRRKHLQPKIVHAYAGTAYAAQGRTCSAAVLYLGAGTDAREVYVGLTRHRHEARVVVERGRLDALCRQRQADARVPATDTMVLERLYREARSYREKANVVDYAADRVAFVRDGQLVLREPVAPGIDVRRAVRAARTLREAVAWLGVDRLVVPAWRLVDAYGRRLTRAPAAARALVAQLAHRLGRSRPGHQRDRGAGIER</sequence>